<feature type="region of interest" description="Disordered" evidence="1">
    <location>
        <begin position="91"/>
        <end position="162"/>
    </location>
</feature>
<dbReference type="AlphaFoldDB" id="A0A6J4PCN1"/>
<feature type="non-terminal residue" evidence="2">
    <location>
        <position position="162"/>
    </location>
</feature>
<feature type="region of interest" description="Disordered" evidence="1">
    <location>
        <begin position="1"/>
        <end position="59"/>
    </location>
</feature>
<sequence>GTHTEGPFAGRGMGRGRRPEKRPDLPDEAPHRRRARGLQLGASAAAAAHRRGPPLHRAFGPHVRVWHLDAALGTERRAPPLRFPIQRIQLRPLAAPDAGRPGRCRGRRLRRSGSRPRPQRVSGAGLEGRVGTQQAGPRPAGPRAGGPRARHRRLPQGQEGRL</sequence>
<feature type="compositionally biased region" description="Basic and acidic residues" evidence="1">
    <location>
        <begin position="21"/>
        <end position="30"/>
    </location>
</feature>
<dbReference type="EMBL" id="CADCUT010000120">
    <property type="protein sequence ID" value="CAA9412217.1"/>
    <property type="molecule type" value="Genomic_DNA"/>
</dbReference>
<feature type="compositionally biased region" description="Basic residues" evidence="1">
    <location>
        <begin position="102"/>
        <end position="118"/>
    </location>
</feature>
<gene>
    <name evidence="2" type="ORF">AVDCRST_MAG03-1943</name>
</gene>
<evidence type="ECO:0000313" key="2">
    <source>
        <dbReference type="EMBL" id="CAA9412217.1"/>
    </source>
</evidence>
<accession>A0A6J4PCN1</accession>
<organism evidence="2">
    <name type="scientific">uncultured Rubrobacteraceae bacterium</name>
    <dbReference type="NCBI Taxonomy" id="349277"/>
    <lineage>
        <taxon>Bacteria</taxon>
        <taxon>Bacillati</taxon>
        <taxon>Actinomycetota</taxon>
        <taxon>Rubrobacteria</taxon>
        <taxon>Rubrobacterales</taxon>
        <taxon>Rubrobacteraceae</taxon>
        <taxon>environmental samples</taxon>
    </lineage>
</organism>
<proteinExistence type="predicted"/>
<reference evidence="2" key="1">
    <citation type="submission" date="2020-02" db="EMBL/GenBank/DDBJ databases">
        <authorList>
            <person name="Meier V. D."/>
        </authorList>
    </citation>
    <scope>NUCLEOTIDE SEQUENCE</scope>
    <source>
        <strain evidence="2">AVDCRST_MAG03</strain>
    </source>
</reference>
<feature type="compositionally biased region" description="Low complexity" evidence="1">
    <location>
        <begin position="135"/>
        <end position="147"/>
    </location>
</feature>
<protein>
    <submittedName>
        <fullName evidence="2">Uncharacterized protein</fullName>
    </submittedName>
</protein>
<feature type="non-terminal residue" evidence="2">
    <location>
        <position position="1"/>
    </location>
</feature>
<feature type="compositionally biased region" description="Low complexity" evidence="1">
    <location>
        <begin position="37"/>
        <end position="47"/>
    </location>
</feature>
<evidence type="ECO:0000256" key="1">
    <source>
        <dbReference type="SAM" id="MobiDB-lite"/>
    </source>
</evidence>
<name>A0A6J4PCN1_9ACTN</name>